<feature type="domain" description="HVO-2928 N-terminal" evidence="1">
    <location>
        <begin position="4"/>
        <end position="170"/>
    </location>
</feature>
<dbReference type="AlphaFoldDB" id="A0AAE4F1V8"/>
<protein>
    <recommendedName>
        <fullName evidence="1">HVO-2928 N-terminal domain-containing protein</fullName>
    </recommendedName>
</protein>
<dbReference type="RefSeq" id="WP_310897379.1">
    <property type="nucleotide sequence ID" value="NZ_JAMQOM010000007.1"/>
</dbReference>
<name>A0AAE4F1V8_9EURY</name>
<organism evidence="2 3">
    <name type="scientific">Haloarcula terrestris</name>
    <dbReference type="NCBI Taxonomy" id="2950533"/>
    <lineage>
        <taxon>Archaea</taxon>
        <taxon>Methanobacteriati</taxon>
        <taxon>Methanobacteriota</taxon>
        <taxon>Stenosarchaea group</taxon>
        <taxon>Halobacteria</taxon>
        <taxon>Halobacteriales</taxon>
        <taxon>Haloarculaceae</taxon>
        <taxon>Haloarcula</taxon>
    </lineage>
</organism>
<keyword evidence="3" id="KW-1185">Reference proteome</keyword>
<reference evidence="2 3" key="1">
    <citation type="submission" date="2022-06" db="EMBL/GenBank/DDBJ databases">
        <title>Haloarcula sp. a new haloarchaeum isolate from saline soil.</title>
        <authorList>
            <person name="Strakova D."/>
            <person name="Galisteo C."/>
            <person name="Sanchez-Porro C."/>
            <person name="Ventosa A."/>
        </authorList>
    </citation>
    <scope>NUCLEOTIDE SEQUENCE [LARGE SCALE GENOMIC DNA]</scope>
    <source>
        <strain evidence="2 3">S1AR25-5A</strain>
    </source>
</reference>
<proteinExistence type="predicted"/>
<evidence type="ECO:0000313" key="3">
    <source>
        <dbReference type="Proteomes" id="UP001253439"/>
    </source>
</evidence>
<evidence type="ECO:0000259" key="1">
    <source>
        <dbReference type="Pfam" id="PF24281"/>
    </source>
</evidence>
<sequence length="180" mass="19662">MKGFEFTIRFDPGADPLMDLFREYPALLLRNATCTVAGDAMWRVDRVDGPADAVSAFGDVFLNDGRCNECLDGHRCPGTREYQVLDRGPTARTVYTYHTEIDRCRSVAPIVTERIDDGVVFASERTGGAYRWRVLSPAAISLDGVFGRLESALGDGLALDVDRIGGADLWQATAGPAFPQ</sequence>
<dbReference type="EMBL" id="JAMQOM010000007">
    <property type="protein sequence ID" value="MDS0222766.1"/>
    <property type="molecule type" value="Genomic_DNA"/>
</dbReference>
<dbReference type="Pfam" id="PF24281">
    <property type="entry name" value="HVO_2928_N"/>
    <property type="match status" value="1"/>
</dbReference>
<dbReference type="InterPro" id="IPR056529">
    <property type="entry name" value="HVO_2928_N"/>
</dbReference>
<gene>
    <name evidence="2" type="ORF">NDI54_15575</name>
</gene>
<dbReference type="Proteomes" id="UP001253439">
    <property type="component" value="Unassembled WGS sequence"/>
</dbReference>
<accession>A0AAE4F1V8</accession>
<evidence type="ECO:0000313" key="2">
    <source>
        <dbReference type="EMBL" id="MDS0222766.1"/>
    </source>
</evidence>
<comment type="caution">
    <text evidence="2">The sequence shown here is derived from an EMBL/GenBank/DDBJ whole genome shotgun (WGS) entry which is preliminary data.</text>
</comment>